<name>A0A812P4S4_9DINO</name>
<protein>
    <submittedName>
        <fullName evidence="2">C42C1.13 protein</fullName>
    </submittedName>
</protein>
<comment type="caution">
    <text evidence="2">The sequence shown here is derived from an EMBL/GenBank/DDBJ whole genome shotgun (WGS) entry which is preliminary data.</text>
</comment>
<dbReference type="OrthoDB" id="440776at2759"/>
<evidence type="ECO:0000256" key="1">
    <source>
        <dbReference type="SAM" id="MobiDB-lite"/>
    </source>
</evidence>
<gene>
    <name evidence="2" type="primary">C42C1.13</name>
    <name evidence="2" type="ORF">SNAT2548_LOCUS17806</name>
</gene>
<dbReference type="AlphaFoldDB" id="A0A812P4S4"/>
<reference evidence="2" key="1">
    <citation type="submission" date="2021-02" db="EMBL/GenBank/DDBJ databases">
        <authorList>
            <person name="Dougan E. K."/>
            <person name="Rhodes N."/>
            <person name="Thang M."/>
            <person name="Chan C."/>
        </authorList>
    </citation>
    <scope>NUCLEOTIDE SEQUENCE</scope>
</reference>
<accession>A0A812P4S4</accession>
<proteinExistence type="predicted"/>
<evidence type="ECO:0000313" key="3">
    <source>
        <dbReference type="Proteomes" id="UP000604046"/>
    </source>
</evidence>
<keyword evidence="3" id="KW-1185">Reference proteome</keyword>
<organism evidence="2 3">
    <name type="scientific">Symbiodinium natans</name>
    <dbReference type="NCBI Taxonomy" id="878477"/>
    <lineage>
        <taxon>Eukaryota</taxon>
        <taxon>Sar</taxon>
        <taxon>Alveolata</taxon>
        <taxon>Dinophyceae</taxon>
        <taxon>Suessiales</taxon>
        <taxon>Symbiodiniaceae</taxon>
        <taxon>Symbiodinium</taxon>
    </lineage>
</organism>
<dbReference type="EMBL" id="CAJNDS010002125">
    <property type="protein sequence ID" value="CAE7340365.1"/>
    <property type="molecule type" value="Genomic_DNA"/>
</dbReference>
<feature type="compositionally biased region" description="Low complexity" evidence="1">
    <location>
        <begin position="122"/>
        <end position="174"/>
    </location>
</feature>
<evidence type="ECO:0000313" key="2">
    <source>
        <dbReference type="EMBL" id="CAE7340365.1"/>
    </source>
</evidence>
<dbReference type="Proteomes" id="UP000604046">
    <property type="component" value="Unassembled WGS sequence"/>
</dbReference>
<feature type="region of interest" description="Disordered" evidence="1">
    <location>
        <begin position="122"/>
        <end position="189"/>
    </location>
</feature>
<sequence length="189" mass="19714">MLSLDSRTLDPCVSPEEWWECLSQAEAFPLAGWIDHHEVNCVAGQGATPIPGVPEPFHRGFHPLDCLRACEEIAACQAAILLESYDPSPCYLRTQVDVSKCFAAPGYSLWVKPGALTTSTVPTTAPTTTAKATSKPVTSTTTTAATAAAPKTTKATAATATTSATSTNTTAILSPLPPLPRLPPATAHA</sequence>